<organism evidence="1 2">
    <name type="scientific">Capsicum baccatum</name>
    <name type="common">Peruvian pepper</name>
    <dbReference type="NCBI Taxonomy" id="33114"/>
    <lineage>
        <taxon>Eukaryota</taxon>
        <taxon>Viridiplantae</taxon>
        <taxon>Streptophyta</taxon>
        <taxon>Embryophyta</taxon>
        <taxon>Tracheophyta</taxon>
        <taxon>Spermatophyta</taxon>
        <taxon>Magnoliopsida</taxon>
        <taxon>eudicotyledons</taxon>
        <taxon>Gunneridae</taxon>
        <taxon>Pentapetalae</taxon>
        <taxon>asterids</taxon>
        <taxon>lamiids</taxon>
        <taxon>Solanales</taxon>
        <taxon>Solanaceae</taxon>
        <taxon>Solanoideae</taxon>
        <taxon>Capsiceae</taxon>
        <taxon>Capsicum</taxon>
    </lineage>
</organism>
<reference evidence="2" key="2">
    <citation type="journal article" date="2017" name="J. Anim. Genet.">
        <title>Multiple reference genome sequences of hot pepper reveal the massive evolution of plant disease resistance genes by retroduplication.</title>
        <authorList>
            <person name="Kim S."/>
            <person name="Park J."/>
            <person name="Yeom S.-I."/>
            <person name="Kim Y.-M."/>
            <person name="Seo E."/>
            <person name="Kim K.-T."/>
            <person name="Kim M.-S."/>
            <person name="Lee J.M."/>
            <person name="Cheong K."/>
            <person name="Shin H.-S."/>
            <person name="Kim S.-B."/>
            <person name="Han K."/>
            <person name="Lee J."/>
            <person name="Park M."/>
            <person name="Lee H.-A."/>
            <person name="Lee H.-Y."/>
            <person name="Lee Y."/>
            <person name="Oh S."/>
            <person name="Lee J.H."/>
            <person name="Choi E."/>
            <person name="Choi E."/>
            <person name="Lee S.E."/>
            <person name="Jeon J."/>
            <person name="Kim H."/>
            <person name="Choi G."/>
            <person name="Song H."/>
            <person name="Lee J."/>
            <person name="Lee S.-C."/>
            <person name="Kwon J.-K."/>
            <person name="Lee H.-Y."/>
            <person name="Koo N."/>
            <person name="Hong Y."/>
            <person name="Kim R.W."/>
            <person name="Kang W.-H."/>
            <person name="Huh J.H."/>
            <person name="Kang B.-C."/>
            <person name="Yang T.-J."/>
            <person name="Lee Y.-H."/>
            <person name="Bennetzen J.L."/>
            <person name="Choi D."/>
        </authorList>
    </citation>
    <scope>NUCLEOTIDE SEQUENCE [LARGE SCALE GENOMIC DNA]</scope>
    <source>
        <strain evidence="2">cv. PBC81</strain>
    </source>
</reference>
<dbReference type="AlphaFoldDB" id="A0A2G2XRU5"/>
<keyword evidence="2" id="KW-1185">Reference proteome</keyword>
<evidence type="ECO:0000313" key="2">
    <source>
        <dbReference type="Proteomes" id="UP000224567"/>
    </source>
</evidence>
<protein>
    <submittedName>
        <fullName evidence="1">Uncharacterized protein</fullName>
    </submittedName>
</protein>
<dbReference type="OrthoDB" id="2020900at2759"/>
<sequence length="138" mass="14775">MMFAPRYKPLTSPLIAVATVSKDGSPLSIDAAELSLSSMIMNVSLSKNDALAVIDFENNLDGVCGGGGVCGHRGGTGGGIGKTCLPKEKKVKVDQRLTTKKRLQYRGIRRSFLNNLSQGKVKLKSDLKITLREVDKGP</sequence>
<accession>A0A2G2XRU5</accession>
<name>A0A2G2XRU5_CAPBA</name>
<gene>
    <name evidence="1" type="ORF">CQW23_02553</name>
</gene>
<evidence type="ECO:0000313" key="1">
    <source>
        <dbReference type="EMBL" id="PHT60190.1"/>
    </source>
</evidence>
<dbReference type="EMBL" id="MLFT02000001">
    <property type="protein sequence ID" value="PHT60190.1"/>
    <property type="molecule type" value="Genomic_DNA"/>
</dbReference>
<proteinExistence type="predicted"/>
<reference evidence="1 2" key="1">
    <citation type="journal article" date="2017" name="Genome Biol.">
        <title>New reference genome sequences of hot pepper reveal the massive evolution of plant disease-resistance genes by retroduplication.</title>
        <authorList>
            <person name="Kim S."/>
            <person name="Park J."/>
            <person name="Yeom S.I."/>
            <person name="Kim Y.M."/>
            <person name="Seo E."/>
            <person name="Kim K.T."/>
            <person name="Kim M.S."/>
            <person name="Lee J.M."/>
            <person name="Cheong K."/>
            <person name="Shin H.S."/>
            <person name="Kim S.B."/>
            <person name="Han K."/>
            <person name="Lee J."/>
            <person name="Park M."/>
            <person name="Lee H.A."/>
            <person name="Lee H.Y."/>
            <person name="Lee Y."/>
            <person name="Oh S."/>
            <person name="Lee J.H."/>
            <person name="Choi E."/>
            <person name="Choi E."/>
            <person name="Lee S.E."/>
            <person name="Jeon J."/>
            <person name="Kim H."/>
            <person name="Choi G."/>
            <person name="Song H."/>
            <person name="Lee J."/>
            <person name="Lee S.C."/>
            <person name="Kwon J.K."/>
            <person name="Lee H.Y."/>
            <person name="Koo N."/>
            <person name="Hong Y."/>
            <person name="Kim R.W."/>
            <person name="Kang W.H."/>
            <person name="Huh J.H."/>
            <person name="Kang B.C."/>
            <person name="Yang T.J."/>
            <person name="Lee Y.H."/>
            <person name="Bennetzen J.L."/>
            <person name="Choi D."/>
        </authorList>
    </citation>
    <scope>NUCLEOTIDE SEQUENCE [LARGE SCALE GENOMIC DNA]</scope>
    <source>
        <strain evidence="2">cv. PBC81</strain>
    </source>
</reference>
<dbReference type="Proteomes" id="UP000224567">
    <property type="component" value="Unassembled WGS sequence"/>
</dbReference>
<comment type="caution">
    <text evidence="1">The sequence shown here is derived from an EMBL/GenBank/DDBJ whole genome shotgun (WGS) entry which is preliminary data.</text>
</comment>